<keyword evidence="3 9" id="KW-0813">Transport</keyword>
<dbReference type="PANTHER" id="PTHR30413">
    <property type="entry name" value="INNER MEMBRANE TRANSPORT PERMEASE"/>
    <property type="match status" value="1"/>
</dbReference>
<dbReference type="GO" id="GO:0015920">
    <property type="term" value="P:lipopolysaccharide transport"/>
    <property type="evidence" value="ECO:0007669"/>
    <property type="project" value="TreeGrafter"/>
</dbReference>
<keyword evidence="12" id="KW-1185">Reference proteome</keyword>
<keyword evidence="7" id="KW-0625">Polysaccharide transport</keyword>
<comment type="caution">
    <text evidence="11">The sequence shown here is derived from an EMBL/GenBank/DDBJ whole genome shotgun (WGS) entry which is preliminary data.</text>
</comment>
<keyword evidence="6 9" id="KW-1133">Transmembrane helix</keyword>
<keyword evidence="7" id="KW-0762">Sugar transport</keyword>
<proteinExistence type="inferred from homology"/>
<name>A0AB33Z127_9GAMM</name>
<evidence type="ECO:0000256" key="5">
    <source>
        <dbReference type="ARBA" id="ARBA00022692"/>
    </source>
</evidence>
<organism evidence="11 12">
    <name type="scientific">Cycloclasticus pugetii</name>
    <dbReference type="NCBI Taxonomy" id="34068"/>
    <lineage>
        <taxon>Bacteria</taxon>
        <taxon>Pseudomonadati</taxon>
        <taxon>Pseudomonadota</taxon>
        <taxon>Gammaproteobacteria</taxon>
        <taxon>Thiotrichales</taxon>
        <taxon>Piscirickettsiaceae</taxon>
        <taxon>Cycloclasticus</taxon>
    </lineage>
</organism>
<feature type="transmembrane region" description="Helical" evidence="9">
    <location>
        <begin position="144"/>
        <end position="165"/>
    </location>
</feature>
<feature type="transmembrane region" description="Helical" evidence="9">
    <location>
        <begin position="177"/>
        <end position="195"/>
    </location>
</feature>
<comment type="subcellular location">
    <subcellularLocation>
        <location evidence="9">Cell inner membrane</location>
        <topology evidence="9">Multi-pass membrane protein</topology>
    </subcellularLocation>
    <subcellularLocation>
        <location evidence="1">Cell membrane</location>
        <topology evidence="1">Multi-pass membrane protein</topology>
    </subcellularLocation>
</comment>
<protein>
    <recommendedName>
        <fullName evidence="9">Transport permease protein</fullName>
    </recommendedName>
</protein>
<evidence type="ECO:0000256" key="2">
    <source>
        <dbReference type="ARBA" id="ARBA00007783"/>
    </source>
</evidence>
<evidence type="ECO:0000256" key="6">
    <source>
        <dbReference type="ARBA" id="ARBA00022989"/>
    </source>
</evidence>
<evidence type="ECO:0000256" key="4">
    <source>
        <dbReference type="ARBA" id="ARBA00022475"/>
    </source>
</evidence>
<sequence>MLTTAYNHKSLIFELLKRDFKSRYLDSIFGLAWAFITPLIMLAMYSLVFGFGLRGARNGMPIDNGEYVLMLFSGLIIYFATSECITKSVRVILKNQTLVKKVIFPVEILPVIICISSLLHLFISLNILLIAYAVLVAPPPIQTFYIPLLIAICFPMLLSLSWLIAALGTLSRDIEQITGLLARGILFISPVLYRFENPPYILDALITINPISLIVEQMRTIVFNHSAPDFSALAIYFVLSLISSCLAYLFFMSMRKHFADLI</sequence>
<dbReference type="Pfam" id="PF01061">
    <property type="entry name" value="ABC2_membrane"/>
    <property type="match status" value="1"/>
</dbReference>
<evidence type="ECO:0000256" key="7">
    <source>
        <dbReference type="ARBA" id="ARBA00023047"/>
    </source>
</evidence>
<evidence type="ECO:0000256" key="1">
    <source>
        <dbReference type="ARBA" id="ARBA00004651"/>
    </source>
</evidence>
<dbReference type="InterPro" id="IPR047817">
    <property type="entry name" value="ABC2_TM_bact-type"/>
</dbReference>
<evidence type="ECO:0000313" key="11">
    <source>
        <dbReference type="EMBL" id="EPD12913.1"/>
    </source>
</evidence>
<keyword evidence="8 9" id="KW-0472">Membrane</keyword>
<dbReference type="GO" id="GO:0015774">
    <property type="term" value="P:polysaccharide transport"/>
    <property type="evidence" value="ECO:0007669"/>
    <property type="project" value="UniProtKB-KW"/>
</dbReference>
<dbReference type="PANTHER" id="PTHR30413:SF10">
    <property type="entry name" value="CAPSULE POLYSACCHARIDE EXPORT INNER-MEMBRANE PROTEIN CTRC"/>
    <property type="match status" value="1"/>
</dbReference>
<dbReference type="GO" id="GO:0140359">
    <property type="term" value="F:ABC-type transporter activity"/>
    <property type="evidence" value="ECO:0007669"/>
    <property type="project" value="InterPro"/>
</dbReference>
<evidence type="ECO:0000256" key="8">
    <source>
        <dbReference type="ARBA" id="ARBA00023136"/>
    </source>
</evidence>
<reference evidence="11 12" key="1">
    <citation type="journal article" date="2013" name="Genome Announc.">
        <title>Genome Sequence of the Pyrene- and Fluoranthene-Degrading Bacterium Cycloclasticus sp. Strain PY97M.</title>
        <authorList>
            <person name="Cui Z."/>
            <person name="Xu G."/>
            <person name="Li Q."/>
            <person name="Gao W."/>
            <person name="Zheng L."/>
        </authorList>
    </citation>
    <scope>NUCLEOTIDE SEQUENCE [LARGE SCALE GENOMIC DNA]</scope>
    <source>
        <strain evidence="11 12">PY97M</strain>
    </source>
</reference>
<keyword evidence="5 9" id="KW-0812">Transmembrane</keyword>
<dbReference type="GO" id="GO:0005886">
    <property type="term" value="C:plasma membrane"/>
    <property type="evidence" value="ECO:0007669"/>
    <property type="project" value="UniProtKB-SubCell"/>
</dbReference>
<evidence type="ECO:0000256" key="3">
    <source>
        <dbReference type="ARBA" id="ARBA00022448"/>
    </source>
</evidence>
<dbReference type="EMBL" id="ASHL01000005">
    <property type="protein sequence ID" value="EPD12913.1"/>
    <property type="molecule type" value="Genomic_DNA"/>
</dbReference>
<dbReference type="Proteomes" id="UP000015462">
    <property type="component" value="Unassembled WGS sequence"/>
</dbReference>
<evidence type="ECO:0000256" key="9">
    <source>
        <dbReference type="RuleBase" id="RU361157"/>
    </source>
</evidence>
<feature type="transmembrane region" description="Helical" evidence="9">
    <location>
        <begin position="67"/>
        <end position="85"/>
    </location>
</feature>
<evidence type="ECO:0000313" key="12">
    <source>
        <dbReference type="Proteomes" id="UP000015462"/>
    </source>
</evidence>
<feature type="transmembrane region" description="Helical" evidence="9">
    <location>
        <begin position="233"/>
        <end position="251"/>
    </location>
</feature>
<feature type="transmembrane region" description="Helical" evidence="9">
    <location>
        <begin position="24"/>
        <end position="47"/>
    </location>
</feature>
<dbReference type="InterPro" id="IPR013525">
    <property type="entry name" value="ABC2_TM"/>
</dbReference>
<gene>
    <name evidence="11" type="ORF">L196_07114</name>
</gene>
<comment type="similarity">
    <text evidence="2 9">Belongs to the ABC-2 integral membrane protein family.</text>
</comment>
<evidence type="ECO:0000259" key="10">
    <source>
        <dbReference type="PROSITE" id="PS51012"/>
    </source>
</evidence>
<keyword evidence="4 9" id="KW-1003">Cell membrane</keyword>
<dbReference type="PROSITE" id="PS51012">
    <property type="entry name" value="ABC_TM2"/>
    <property type="match status" value="1"/>
</dbReference>
<feature type="domain" description="ABC transmembrane type-2" evidence="10">
    <location>
        <begin position="29"/>
        <end position="254"/>
    </location>
</feature>
<dbReference type="AlphaFoldDB" id="A0AB33Z127"/>
<feature type="transmembrane region" description="Helical" evidence="9">
    <location>
        <begin position="106"/>
        <end position="132"/>
    </location>
</feature>
<accession>A0AB33Z127</accession>
<dbReference type="RefSeq" id="WP_016390477.1">
    <property type="nucleotide sequence ID" value="NZ_KE646808.1"/>
</dbReference>